<dbReference type="PANTHER" id="PTHR11709">
    <property type="entry name" value="MULTI-COPPER OXIDASE"/>
    <property type="match status" value="1"/>
</dbReference>
<evidence type="ECO:0000256" key="7">
    <source>
        <dbReference type="ARBA" id="ARBA00022723"/>
    </source>
</evidence>
<dbReference type="SUPFAM" id="SSF49503">
    <property type="entry name" value="Cupredoxins"/>
    <property type="match status" value="3"/>
</dbReference>
<evidence type="ECO:0000256" key="1">
    <source>
        <dbReference type="ARBA" id="ARBA00000349"/>
    </source>
</evidence>
<dbReference type="InterPro" id="IPR017761">
    <property type="entry name" value="Laccase"/>
</dbReference>
<keyword evidence="11" id="KW-0325">Glycoprotein</keyword>
<evidence type="ECO:0000256" key="8">
    <source>
        <dbReference type="ARBA" id="ARBA00022737"/>
    </source>
</evidence>
<evidence type="ECO:0000256" key="11">
    <source>
        <dbReference type="ARBA" id="ARBA00023180"/>
    </source>
</evidence>
<gene>
    <name evidence="17" type="ORF">VNO77_20470</name>
</gene>
<dbReference type="GO" id="GO:0048046">
    <property type="term" value="C:apoplast"/>
    <property type="evidence" value="ECO:0007669"/>
    <property type="project" value="UniProtKB-SubCell"/>
</dbReference>
<comment type="subcellular location">
    <subcellularLocation>
        <location evidence="2 13">Secreted</location>
        <location evidence="2 13">Extracellular space</location>
        <location evidence="2 13">Apoplast</location>
    </subcellularLocation>
</comment>
<dbReference type="Pfam" id="PF07731">
    <property type="entry name" value="Cu-oxidase_2"/>
    <property type="match status" value="1"/>
</dbReference>
<dbReference type="PROSITE" id="PS00080">
    <property type="entry name" value="MULTICOPPER_OXIDASE2"/>
    <property type="match status" value="1"/>
</dbReference>
<feature type="signal peptide" evidence="13">
    <location>
        <begin position="1"/>
        <end position="32"/>
    </location>
</feature>
<evidence type="ECO:0000256" key="6">
    <source>
        <dbReference type="ARBA" id="ARBA00022525"/>
    </source>
</evidence>
<dbReference type="Proteomes" id="UP001367508">
    <property type="component" value="Unassembled WGS sequence"/>
</dbReference>
<evidence type="ECO:0000313" key="17">
    <source>
        <dbReference type="EMBL" id="KAK7339786.1"/>
    </source>
</evidence>
<comment type="catalytic activity">
    <reaction evidence="1 13">
        <text>4 hydroquinone + O2 = 4 benzosemiquinone + 2 H2O</text>
        <dbReference type="Rhea" id="RHEA:11276"/>
        <dbReference type="ChEBI" id="CHEBI:15377"/>
        <dbReference type="ChEBI" id="CHEBI:15379"/>
        <dbReference type="ChEBI" id="CHEBI:17594"/>
        <dbReference type="ChEBI" id="CHEBI:17977"/>
        <dbReference type="EC" id="1.10.3.2"/>
    </reaction>
</comment>
<evidence type="ECO:0000256" key="9">
    <source>
        <dbReference type="ARBA" id="ARBA00023002"/>
    </source>
</evidence>
<dbReference type="InterPro" id="IPR002355">
    <property type="entry name" value="Cu_oxidase_Cu_BS"/>
</dbReference>
<evidence type="ECO:0000256" key="2">
    <source>
        <dbReference type="ARBA" id="ARBA00004271"/>
    </source>
</evidence>
<evidence type="ECO:0000256" key="12">
    <source>
        <dbReference type="ARBA" id="ARBA00023185"/>
    </source>
</evidence>
<keyword evidence="13" id="KW-0732">Signal</keyword>
<dbReference type="PANTHER" id="PTHR11709:SF312">
    <property type="entry name" value="LACCASE"/>
    <property type="match status" value="1"/>
</dbReference>
<dbReference type="EC" id="1.10.3.2" evidence="4 13"/>
<comment type="function">
    <text evidence="13">Lignin degradation and detoxification of lignin-derived products.</text>
</comment>
<dbReference type="InterPro" id="IPR034285">
    <property type="entry name" value="CuRO_2_LCC"/>
</dbReference>
<evidence type="ECO:0000313" key="18">
    <source>
        <dbReference type="Proteomes" id="UP001367508"/>
    </source>
</evidence>
<keyword evidence="8 13" id="KW-0677">Repeat</keyword>
<evidence type="ECO:0000256" key="3">
    <source>
        <dbReference type="ARBA" id="ARBA00010609"/>
    </source>
</evidence>
<dbReference type="Gene3D" id="2.60.40.420">
    <property type="entry name" value="Cupredoxins - blue copper proteins"/>
    <property type="match status" value="3"/>
</dbReference>
<keyword evidence="6 13" id="KW-0964">Secreted</keyword>
<feature type="domain" description="Plastocyanin-like" evidence="16">
    <location>
        <begin position="173"/>
        <end position="235"/>
    </location>
</feature>
<keyword evidence="9 13" id="KW-0560">Oxidoreductase</keyword>
<dbReference type="GO" id="GO:0052716">
    <property type="term" value="F:hydroquinone:oxygen oxidoreductase activity"/>
    <property type="evidence" value="ECO:0007669"/>
    <property type="project" value="UniProtKB-EC"/>
</dbReference>
<evidence type="ECO:0000256" key="10">
    <source>
        <dbReference type="ARBA" id="ARBA00023008"/>
    </source>
</evidence>
<dbReference type="GO" id="GO:0005507">
    <property type="term" value="F:copper ion binding"/>
    <property type="evidence" value="ECO:0007669"/>
    <property type="project" value="InterPro"/>
</dbReference>
<dbReference type="AlphaFoldDB" id="A0AAN9QMG6"/>
<sequence length="662" mass="73969">MLTWGHFRITEQVPIFLLNCALEFIALEPAAAGPFMDNYGWRYPVNDQISIYPTPDYSPRIRTPNLIPALDHGDPVLSANSSVHLLADIGTSIDNLDFGFFLILCYQHKYVTRLDIEADRAMTKFLGPHQGRYLYQGWTKSLICLNWTMVPINERLSRVTKCDYRVLCEFCTRHGVFQLFSAWADGPEYVTQCTISPGNSYTYKFNVTKQEGTLWWHAHASVLRATVHGAFIIHPLSGRYPFPRPFKQVPIILGDWYVDNVMDIETQALTTGAAPTGSNAFTINGLPGDLFNCSQHQTFKMRVEQGRTYMLRMINAALNNHLFFKIANHNFIVAVDAAYTDHYITDIIVIAPGQTVDMLFTTNQPAGSYYMAASPYTVGVPAFDNTTTRGIVVYDSVISSSSQSLMPSLPSFNDTAMAHTFYSNITSKVGSPHWIAVSPKVDEHMFITIGLNLEMCDSKNSTNATCQGPNGQKYSSSMNNESFVLPCGRGFSMLEAFFKKVRGVYTADFPNNPPIMFDFTNPNISFNPSLLFASKSTKAKKLKFNSTVEIVFQNTAVIGAQNHPMHIHGFSFHVLALGFGNFNSTRDRTKFNLVNPQIRNTIAVPVGGWAVVRFQANNPGIWFVHCHVEDHMQWGLDMAFEVENGPSPSTSLPPPPVDLPGC</sequence>
<evidence type="ECO:0000259" key="15">
    <source>
        <dbReference type="Pfam" id="PF07731"/>
    </source>
</evidence>
<name>A0AAN9QMG6_CANGL</name>
<dbReference type="GO" id="GO:0046274">
    <property type="term" value="P:lignin catabolic process"/>
    <property type="evidence" value="ECO:0007669"/>
    <property type="project" value="UniProtKB-KW"/>
</dbReference>
<evidence type="ECO:0000259" key="16">
    <source>
        <dbReference type="Pfam" id="PF07732"/>
    </source>
</evidence>
<dbReference type="EMBL" id="JAYMYQ010000004">
    <property type="protein sequence ID" value="KAK7339786.1"/>
    <property type="molecule type" value="Genomic_DNA"/>
</dbReference>
<dbReference type="InterPro" id="IPR033138">
    <property type="entry name" value="Cu_oxidase_CS"/>
</dbReference>
<feature type="chain" id="PRO_5042673644" description="Laccase" evidence="13">
    <location>
        <begin position="33"/>
        <end position="662"/>
    </location>
</feature>
<dbReference type="InterPro" id="IPR011707">
    <property type="entry name" value="Cu-oxidase-like_N"/>
</dbReference>
<organism evidence="17 18">
    <name type="scientific">Canavalia gladiata</name>
    <name type="common">Sword bean</name>
    <name type="synonym">Dolichos gladiatus</name>
    <dbReference type="NCBI Taxonomy" id="3824"/>
    <lineage>
        <taxon>Eukaryota</taxon>
        <taxon>Viridiplantae</taxon>
        <taxon>Streptophyta</taxon>
        <taxon>Embryophyta</taxon>
        <taxon>Tracheophyta</taxon>
        <taxon>Spermatophyta</taxon>
        <taxon>Magnoliopsida</taxon>
        <taxon>eudicotyledons</taxon>
        <taxon>Gunneridae</taxon>
        <taxon>Pentapetalae</taxon>
        <taxon>rosids</taxon>
        <taxon>fabids</taxon>
        <taxon>Fabales</taxon>
        <taxon>Fabaceae</taxon>
        <taxon>Papilionoideae</taxon>
        <taxon>50 kb inversion clade</taxon>
        <taxon>NPAAA clade</taxon>
        <taxon>indigoferoid/millettioid clade</taxon>
        <taxon>Phaseoleae</taxon>
        <taxon>Canavalia</taxon>
    </lineage>
</organism>
<keyword evidence="18" id="KW-1185">Reference proteome</keyword>
<protein>
    <recommendedName>
        <fullName evidence="4 13">Laccase</fullName>
        <ecNumber evidence="4 13">1.10.3.2</ecNumber>
    </recommendedName>
    <alternativeName>
        <fullName evidence="13">Benzenediol:oxygen oxidoreductase</fullName>
    </alternativeName>
    <alternativeName>
        <fullName evidence="13">Diphenol oxidase</fullName>
    </alternativeName>
    <alternativeName>
        <fullName evidence="13">Urishiol oxidase</fullName>
    </alternativeName>
</protein>
<dbReference type="CDD" id="cd13875">
    <property type="entry name" value="CuRO_2_LCC_plant"/>
    <property type="match status" value="1"/>
</dbReference>
<dbReference type="InterPro" id="IPR008972">
    <property type="entry name" value="Cupredoxin"/>
</dbReference>
<keyword evidence="7 13" id="KW-0479">Metal-binding</keyword>
<evidence type="ECO:0000256" key="5">
    <source>
        <dbReference type="ARBA" id="ARBA00022523"/>
    </source>
</evidence>
<reference evidence="17 18" key="1">
    <citation type="submission" date="2024-01" db="EMBL/GenBank/DDBJ databases">
        <title>The genomes of 5 underutilized Papilionoideae crops provide insights into root nodulation and disease resistanc.</title>
        <authorList>
            <person name="Jiang F."/>
        </authorList>
    </citation>
    <scope>NUCLEOTIDE SEQUENCE [LARGE SCALE GENOMIC DNA]</scope>
    <source>
        <strain evidence="17">LVBAO_FW01</strain>
        <tissue evidence="17">Leaves</tissue>
    </source>
</reference>
<keyword evidence="5 13" id="KW-0052">Apoplast</keyword>
<dbReference type="Pfam" id="PF07732">
    <property type="entry name" value="Cu-oxidase_3"/>
    <property type="match status" value="1"/>
</dbReference>
<dbReference type="PROSITE" id="PS00079">
    <property type="entry name" value="MULTICOPPER_OXIDASE1"/>
    <property type="match status" value="1"/>
</dbReference>
<accession>A0AAN9QMG6</accession>
<feature type="domain" description="Plastocyanin-like" evidence="15">
    <location>
        <begin position="509"/>
        <end position="644"/>
    </location>
</feature>
<proteinExistence type="inferred from homology"/>
<evidence type="ECO:0000256" key="4">
    <source>
        <dbReference type="ARBA" id="ARBA00012297"/>
    </source>
</evidence>
<keyword evidence="12 13" id="KW-0439">Lignin degradation</keyword>
<keyword evidence="10 13" id="KW-0186">Copper</keyword>
<comment type="caution">
    <text evidence="17">The sequence shown here is derived from an EMBL/GenBank/DDBJ whole genome shotgun (WGS) entry which is preliminary data.</text>
</comment>
<evidence type="ECO:0000256" key="13">
    <source>
        <dbReference type="RuleBase" id="RU361119"/>
    </source>
</evidence>
<dbReference type="Pfam" id="PF00394">
    <property type="entry name" value="Cu-oxidase"/>
    <property type="match status" value="1"/>
</dbReference>
<dbReference type="InterPro" id="IPR001117">
    <property type="entry name" value="Cu-oxidase_2nd"/>
</dbReference>
<evidence type="ECO:0000259" key="14">
    <source>
        <dbReference type="Pfam" id="PF00394"/>
    </source>
</evidence>
<dbReference type="NCBIfam" id="TIGR03389">
    <property type="entry name" value="laccase"/>
    <property type="match status" value="1"/>
</dbReference>
<comment type="cofactor">
    <cofactor evidence="13">
        <name>Cu cation</name>
        <dbReference type="ChEBI" id="CHEBI:23378"/>
    </cofactor>
    <text evidence="13">Binds 4 Cu cations per monomer.</text>
</comment>
<dbReference type="InterPro" id="IPR045087">
    <property type="entry name" value="Cu-oxidase_fam"/>
</dbReference>
<feature type="domain" description="Plastocyanin-like" evidence="14">
    <location>
        <begin position="248"/>
        <end position="395"/>
    </location>
</feature>
<dbReference type="InterPro" id="IPR011706">
    <property type="entry name" value="Cu-oxidase_C"/>
</dbReference>
<comment type="similarity">
    <text evidence="3 13">Belongs to the multicopper oxidase family.</text>
</comment>